<dbReference type="EMBL" id="LXQA010158973">
    <property type="protein sequence ID" value="MCI27381.1"/>
    <property type="molecule type" value="Genomic_DNA"/>
</dbReference>
<feature type="transmembrane region" description="Helical" evidence="1">
    <location>
        <begin position="21"/>
        <end position="40"/>
    </location>
</feature>
<name>A0A392QSL2_9FABA</name>
<keyword evidence="1" id="KW-1133">Transmembrane helix</keyword>
<protein>
    <submittedName>
        <fullName evidence="2">Uncharacterized protein</fullName>
    </submittedName>
</protein>
<organism evidence="2 3">
    <name type="scientific">Trifolium medium</name>
    <dbReference type="NCBI Taxonomy" id="97028"/>
    <lineage>
        <taxon>Eukaryota</taxon>
        <taxon>Viridiplantae</taxon>
        <taxon>Streptophyta</taxon>
        <taxon>Embryophyta</taxon>
        <taxon>Tracheophyta</taxon>
        <taxon>Spermatophyta</taxon>
        <taxon>Magnoliopsida</taxon>
        <taxon>eudicotyledons</taxon>
        <taxon>Gunneridae</taxon>
        <taxon>Pentapetalae</taxon>
        <taxon>rosids</taxon>
        <taxon>fabids</taxon>
        <taxon>Fabales</taxon>
        <taxon>Fabaceae</taxon>
        <taxon>Papilionoideae</taxon>
        <taxon>50 kb inversion clade</taxon>
        <taxon>NPAAA clade</taxon>
        <taxon>Hologalegina</taxon>
        <taxon>IRL clade</taxon>
        <taxon>Trifolieae</taxon>
        <taxon>Trifolium</taxon>
    </lineage>
</organism>
<accession>A0A392QSL2</accession>
<sequence length="110" mass="12614">MILGDQFKAIEDSKELRDCFIRLYIQIVETACLLTTTFMFTCNKHIAFAFLYLFLCCAAMENLNIHETVETNNSNANARNLTPAELLDCCLVGKLLINKPIRFNALKDRF</sequence>
<feature type="non-terminal residue" evidence="2">
    <location>
        <position position="110"/>
    </location>
</feature>
<dbReference type="AlphaFoldDB" id="A0A392QSL2"/>
<evidence type="ECO:0000256" key="1">
    <source>
        <dbReference type="SAM" id="Phobius"/>
    </source>
</evidence>
<feature type="transmembrane region" description="Helical" evidence="1">
    <location>
        <begin position="46"/>
        <end position="65"/>
    </location>
</feature>
<keyword evidence="3" id="KW-1185">Reference proteome</keyword>
<evidence type="ECO:0000313" key="3">
    <source>
        <dbReference type="Proteomes" id="UP000265520"/>
    </source>
</evidence>
<keyword evidence="1" id="KW-0812">Transmembrane</keyword>
<evidence type="ECO:0000313" key="2">
    <source>
        <dbReference type="EMBL" id="MCI27381.1"/>
    </source>
</evidence>
<reference evidence="2 3" key="1">
    <citation type="journal article" date="2018" name="Front. Plant Sci.">
        <title>Red Clover (Trifolium pratense) and Zigzag Clover (T. medium) - A Picture of Genomic Similarities and Differences.</title>
        <authorList>
            <person name="Dluhosova J."/>
            <person name="Istvanek J."/>
            <person name="Nedelnik J."/>
            <person name="Repkova J."/>
        </authorList>
    </citation>
    <scope>NUCLEOTIDE SEQUENCE [LARGE SCALE GENOMIC DNA]</scope>
    <source>
        <strain evidence="3">cv. 10/8</strain>
        <tissue evidence="2">Leaf</tissue>
    </source>
</reference>
<dbReference type="Proteomes" id="UP000265520">
    <property type="component" value="Unassembled WGS sequence"/>
</dbReference>
<keyword evidence="1" id="KW-0472">Membrane</keyword>
<comment type="caution">
    <text evidence="2">The sequence shown here is derived from an EMBL/GenBank/DDBJ whole genome shotgun (WGS) entry which is preliminary data.</text>
</comment>
<proteinExistence type="predicted"/>